<reference evidence="2 3" key="1">
    <citation type="submission" date="2016-02" db="EMBL/GenBank/DDBJ databases">
        <authorList>
            <person name="Wen L."/>
            <person name="He K."/>
            <person name="Yang H."/>
        </authorList>
    </citation>
    <scope>NUCLEOTIDE SEQUENCE [LARGE SCALE GENOMIC DNA]</scope>
    <source>
        <strain evidence="2 3">CD09_2</strain>
    </source>
</reference>
<dbReference type="EMBL" id="LSTR01000090">
    <property type="protein sequence ID" value="OAH36991.1"/>
    <property type="molecule type" value="Genomic_DNA"/>
</dbReference>
<dbReference type="RefSeq" id="WP_063977096.1">
    <property type="nucleotide sequence ID" value="NZ_LSTR01000090.1"/>
</dbReference>
<keyword evidence="1" id="KW-0175">Coiled coil</keyword>
<evidence type="ECO:0000313" key="3">
    <source>
        <dbReference type="Proteomes" id="UP000077262"/>
    </source>
</evidence>
<dbReference type="AlphaFoldDB" id="A0A177J8W8"/>
<protein>
    <submittedName>
        <fullName evidence="2">Uncharacterized protein</fullName>
    </submittedName>
</protein>
<evidence type="ECO:0000313" key="2">
    <source>
        <dbReference type="EMBL" id="OAH36991.1"/>
    </source>
</evidence>
<sequence>MKAFTNHTAGPKGVNIIGGSTVWIDPGQTIEIDPKTIDGKVPDLGKAADASANGDDGAVEALTAQVADLAKQVEALTTERDGLAKDKEDLAKQVEALTKPADTKK</sequence>
<accession>A0A177J8W8</accession>
<evidence type="ECO:0000256" key="1">
    <source>
        <dbReference type="SAM" id="Coils"/>
    </source>
</evidence>
<dbReference type="OrthoDB" id="7597092at2"/>
<organism evidence="2 3">
    <name type="scientific">Sphingobium yanoikuyae</name>
    <name type="common">Sphingomonas yanoikuyae</name>
    <dbReference type="NCBI Taxonomy" id="13690"/>
    <lineage>
        <taxon>Bacteria</taxon>
        <taxon>Pseudomonadati</taxon>
        <taxon>Pseudomonadota</taxon>
        <taxon>Alphaproteobacteria</taxon>
        <taxon>Sphingomonadales</taxon>
        <taxon>Sphingomonadaceae</taxon>
        <taxon>Sphingobium</taxon>
    </lineage>
</organism>
<dbReference type="Proteomes" id="UP000077262">
    <property type="component" value="Unassembled WGS sequence"/>
</dbReference>
<proteinExistence type="predicted"/>
<name>A0A177J8W8_SPHYA</name>
<feature type="coiled-coil region" evidence="1">
    <location>
        <begin position="59"/>
        <end position="93"/>
    </location>
</feature>
<comment type="caution">
    <text evidence="2">The sequence shown here is derived from an EMBL/GenBank/DDBJ whole genome shotgun (WGS) entry which is preliminary data.</text>
</comment>
<gene>
    <name evidence="2" type="ORF">AX777_18300</name>
</gene>